<dbReference type="Pfam" id="PF00814">
    <property type="entry name" value="TsaD"/>
    <property type="match status" value="1"/>
</dbReference>
<evidence type="ECO:0000313" key="2">
    <source>
        <dbReference type="EMBL" id="RKD32351.1"/>
    </source>
</evidence>
<dbReference type="Proteomes" id="UP000284177">
    <property type="component" value="Unassembled WGS sequence"/>
</dbReference>
<dbReference type="CDD" id="cd24032">
    <property type="entry name" value="ASKHA_NBD_TsaB"/>
    <property type="match status" value="1"/>
</dbReference>
<keyword evidence="3" id="KW-1185">Reference proteome</keyword>
<sequence>MKVLAVDTSSIVATCAILDENKLIGEYILNHKKTHSQKLMPIVKEIMESCELKPEDIDIFAASVGPGSFTGLRIGVATIKSLAQIMDKPVVGISALEALAFNVPLAEGLVVPLIDARRENVYSAIYKWDLGKLTKIEDERVIKLEELLNTLNNRDERIIFNGDGATAYKEKIINCLGNKAIFAPKAVNMPRASSVAELAFMKAKNGEVQHYLELVPNYIKKSQAQREYEKRVKVCGKKDA</sequence>
<dbReference type="GO" id="GO:0002949">
    <property type="term" value="P:tRNA threonylcarbamoyladenosine modification"/>
    <property type="evidence" value="ECO:0007669"/>
    <property type="project" value="InterPro"/>
</dbReference>
<feature type="domain" description="Gcp-like" evidence="1">
    <location>
        <begin position="30"/>
        <end position="227"/>
    </location>
</feature>
<keyword evidence="2" id="KW-0808">Transferase</keyword>
<dbReference type="Gene3D" id="3.30.420.40">
    <property type="match status" value="2"/>
</dbReference>
<dbReference type="InterPro" id="IPR000905">
    <property type="entry name" value="Gcp-like_dom"/>
</dbReference>
<accession>A0A419T4E5</accession>
<protein>
    <submittedName>
        <fullName evidence="2">tRNA N6-adenosine(37)-N6-threonylcarbamoyltransferase complex dimerization subunit TsaB</fullName>
    </submittedName>
</protein>
<dbReference type="GO" id="GO:0005829">
    <property type="term" value="C:cytosol"/>
    <property type="evidence" value="ECO:0007669"/>
    <property type="project" value="TreeGrafter"/>
</dbReference>
<dbReference type="PANTHER" id="PTHR11735">
    <property type="entry name" value="TRNA N6-ADENOSINE THREONYLCARBAMOYLTRANSFERASE"/>
    <property type="match status" value="1"/>
</dbReference>
<comment type="caution">
    <text evidence="2">The sequence shown here is derived from an EMBL/GenBank/DDBJ whole genome shotgun (WGS) entry which is preliminary data.</text>
</comment>
<evidence type="ECO:0000313" key="3">
    <source>
        <dbReference type="Proteomes" id="UP000284177"/>
    </source>
</evidence>
<dbReference type="OrthoDB" id="9784166at2"/>
<dbReference type="EMBL" id="MCIB01000012">
    <property type="protein sequence ID" value="RKD32351.1"/>
    <property type="molecule type" value="Genomic_DNA"/>
</dbReference>
<organism evidence="2 3">
    <name type="scientific">Thermohalobacter berrensis</name>
    <dbReference type="NCBI Taxonomy" id="99594"/>
    <lineage>
        <taxon>Bacteria</taxon>
        <taxon>Bacillati</taxon>
        <taxon>Bacillota</taxon>
        <taxon>Tissierellia</taxon>
        <taxon>Tissierellales</taxon>
        <taxon>Thermohalobacteraceae</taxon>
        <taxon>Thermohalobacter</taxon>
    </lineage>
</organism>
<gene>
    <name evidence="2" type="ORF">BET03_03320</name>
</gene>
<dbReference type="InterPro" id="IPR043129">
    <property type="entry name" value="ATPase_NBD"/>
</dbReference>
<dbReference type="InterPro" id="IPR022496">
    <property type="entry name" value="T6A_TsaB"/>
</dbReference>
<reference evidence="2 3" key="1">
    <citation type="submission" date="2016-08" db="EMBL/GenBank/DDBJ databases">
        <title>Novel Firmicutes and Novel Genomes.</title>
        <authorList>
            <person name="Poppleton D.I."/>
            <person name="Gribaldo S."/>
        </authorList>
    </citation>
    <scope>NUCLEOTIDE SEQUENCE [LARGE SCALE GENOMIC DNA]</scope>
    <source>
        <strain evidence="2 3">CTT3</strain>
    </source>
</reference>
<evidence type="ECO:0000259" key="1">
    <source>
        <dbReference type="Pfam" id="PF00814"/>
    </source>
</evidence>
<dbReference type="PANTHER" id="PTHR11735:SF11">
    <property type="entry name" value="TRNA THREONYLCARBAMOYLADENOSINE BIOSYNTHESIS PROTEIN TSAB"/>
    <property type="match status" value="1"/>
</dbReference>
<dbReference type="GO" id="GO:0016740">
    <property type="term" value="F:transferase activity"/>
    <property type="evidence" value="ECO:0007669"/>
    <property type="project" value="UniProtKB-KW"/>
</dbReference>
<proteinExistence type="predicted"/>
<dbReference type="AlphaFoldDB" id="A0A419T4E5"/>
<dbReference type="NCBIfam" id="TIGR03725">
    <property type="entry name" value="T6A_YeaZ"/>
    <property type="match status" value="1"/>
</dbReference>
<dbReference type="RefSeq" id="WP_120168836.1">
    <property type="nucleotide sequence ID" value="NZ_MCIB01000012.1"/>
</dbReference>
<dbReference type="SUPFAM" id="SSF53067">
    <property type="entry name" value="Actin-like ATPase domain"/>
    <property type="match status" value="2"/>
</dbReference>
<name>A0A419T4E5_9FIRM</name>